<evidence type="ECO:0000313" key="4">
    <source>
        <dbReference type="Proteomes" id="UP000595841"/>
    </source>
</evidence>
<dbReference type="KEGG" id="pson:JI735_00260"/>
<dbReference type="AlphaFoldDB" id="A0A974PCE2"/>
<dbReference type="KEGG" id="pson:JI735_23985"/>
<proteinExistence type="predicted"/>
<dbReference type="Gene3D" id="3.90.350.10">
    <property type="entry name" value="Transposase Inhibitor Protein From Tn5, Chain A, domain 1"/>
    <property type="match status" value="1"/>
</dbReference>
<dbReference type="InterPro" id="IPR012337">
    <property type="entry name" value="RNaseH-like_sf"/>
</dbReference>
<name>A0A974PCE2_9BACL</name>
<keyword evidence="4" id="KW-1185">Reference proteome</keyword>
<evidence type="ECO:0000313" key="2">
    <source>
        <dbReference type="EMBL" id="QQZ59650.1"/>
    </source>
</evidence>
<reference evidence="3 4" key="1">
    <citation type="submission" date="2021-01" db="EMBL/GenBank/DDBJ databases">
        <title>Whole genome sequence of Paenibacillus sonchi LMG 24727 for comparative genomics.</title>
        <authorList>
            <person name="Lee G."/>
            <person name="Kim M.-J."/>
            <person name="Lim K."/>
            <person name="Shin J.-H."/>
        </authorList>
    </citation>
    <scope>NUCLEOTIDE SEQUENCE [LARGE SCALE GENOMIC DNA]</scope>
    <source>
        <strain evidence="3 4">LMG 24727</strain>
    </source>
</reference>
<accession>A0A974PCE2</accession>
<dbReference type="NCBIfam" id="NF033540">
    <property type="entry name" value="transpos_IS701"/>
    <property type="match status" value="1"/>
</dbReference>
<dbReference type="EMBL" id="CP068595">
    <property type="protein sequence ID" value="QQZ59650.1"/>
    <property type="molecule type" value="Genomic_DNA"/>
</dbReference>
<dbReference type="Proteomes" id="UP000595841">
    <property type="component" value="Chromosome"/>
</dbReference>
<dbReference type="PANTHER" id="PTHR33627">
    <property type="entry name" value="TRANSPOSASE"/>
    <property type="match status" value="1"/>
</dbReference>
<organism evidence="3 4">
    <name type="scientific">Paenibacillus sonchi</name>
    <dbReference type="NCBI Taxonomy" id="373687"/>
    <lineage>
        <taxon>Bacteria</taxon>
        <taxon>Bacillati</taxon>
        <taxon>Bacillota</taxon>
        <taxon>Bacilli</taxon>
        <taxon>Bacillales</taxon>
        <taxon>Paenibacillaceae</taxon>
        <taxon>Paenibacillus</taxon>
        <taxon>Paenibacillus sonchi group</taxon>
    </lineage>
</organism>
<sequence length="406" mass="47398">MLSLYLPIVKFILALHLQMSKPQLGHLFTLVQGIILCAGRKNITQIQHAAKGNRHLSSATNFLNHSPWCVNRMQRRRMERVMKLISAKAGDKRAPVFLIVDDTCCKKDKSTKKMEGLSFQYAHEAGKTVWCHCLVTTHVVAAEGSYAWDYRPYYPKKYCQAQRLPFKSKNDLALEMVEAFPNPQDERVYVLIDSWYTSEKVINACNRKGFHVIAAVKTNRRIRPAGISMPLDDFAQQYIRKSDLHSVTVEDQGKYWVYPYEGPVSDIENVKLLLSWKDEYTASSKPQVCLLCTDLSLDLVTIQRYYHVRWNIETGYRYFKELLGFDQYQLLSLHGIERFWAIQFLTQNFLECQRQEWMTPTSKLTLGDVVRRIREEHFGQMIVYVYQQALEKKPLFDILQLFRLSA</sequence>
<protein>
    <submittedName>
        <fullName evidence="3">IS701 family transposase</fullName>
    </submittedName>
</protein>
<gene>
    <name evidence="3" type="ORF">JI735_00260</name>
    <name evidence="2" type="ORF">JI735_23985</name>
</gene>
<dbReference type="InterPro" id="IPR038721">
    <property type="entry name" value="IS701-like_DDE_dom"/>
</dbReference>
<dbReference type="EMBL" id="CP068595">
    <property type="protein sequence ID" value="QQZ61290.1"/>
    <property type="molecule type" value="Genomic_DNA"/>
</dbReference>
<feature type="domain" description="Transposase IS701-like DDE" evidence="1">
    <location>
        <begin position="29"/>
        <end position="226"/>
    </location>
</feature>
<dbReference type="PANTHER" id="PTHR33627:SF1">
    <property type="entry name" value="TRANSPOSASE"/>
    <property type="match status" value="1"/>
</dbReference>
<dbReference type="SUPFAM" id="SSF53098">
    <property type="entry name" value="Ribonuclease H-like"/>
    <property type="match status" value="1"/>
</dbReference>
<evidence type="ECO:0000313" key="3">
    <source>
        <dbReference type="EMBL" id="QQZ61290.1"/>
    </source>
</evidence>
<dbReference type="RefSeq" id="WP_039834932.1">
    <property type="nucleotide sequence ID" value="NZ_CP068595.1"/>
</dbReference>
<dbReference type="InterPro" id="IPR039365">
    <property type="entry name" value="IS701-like"/>
</dbReference>
<dbReference type="Pfam" id="PF13546">
    <property type="entry name" value="DDE_5"/>
    <property type="match status" value="1"/>
</dbReference>
<evidence type="ECO:0000259" key="1">
    <source>
        <dbReference type="Pfam" id="PF13546"/>
    </source>
</evidence>